<proteinExistence type="predicted"/>
<evidence type="ECO:0000313" key="1">
    <source>
        <dbReference type="EMBL" id="MBK1714033.1"/>
    </source>
</evidence>
<protein>
    <submittedName>
        <fullName evidence="1">Uncharacterized protein</fullName>
    </submittedName>
</protein>
<reference evidence="1" key="2">
    <citation type="journal article" date="2020" name="Microorganisms">
        <title>Osmotic Adaptation and Compatible Solute Biosynthesis of Phototrophic Bacteria as Revealed from Genome Analyses.</title>
        <authorList>
            <person name="Imhoff J.F."/>
            <person name="Rahn T."/>
            <person name="Kunzel S."/>
            <person name="Keller A."/>
            <person name="Neulinger S.C."/>
        </authorList>
    </citation>
    <scope>NUCLEOTIDE SEQUENCE</scope>
    <source>
        <strain evidence="1">IM 151</strain>
    </source>
</reference>
<dbReference type="EMBL" id="NRRU01000053">
    <property type="protein sequence ID" value="MBK1714033.1"/>
    <property type="molecule type" value="Genomic_DNA"/>
</dbReference>
<accession>A0ABS1DX28</accession>
<gene>
    <name evidence="1" type="ORF">CKO43_14745</name>
</gene>
<sequence>MNRLLKSPFMIALLAGVAIIVLAFLPAAWQALRGGAAAPSPAVDAPWNLQPRAGGVAVFGLELPGATLADAERRWGEELQLAVLAETGQPGALEGYVERFDSGGIGGKLLLATELDAATLQRLQRDTAAREPAGGTLWRYALRAVDRRALGATPLAGLTFIPAVNLDPATLRERFGEPEEVIAPGGRLEHWLYPARGLAIAVDSQGREVLQVVAPAEFERRLRAPLKAAASPAASSPG</sequence>
<name>A0ABS1DX28_RUBGE</name>
<comment type="caution">
    <text evidence="1">The sequence shown here is derived from an EMBL/GenBank/DDBJ whole genome shotgun (WGS) entry which is preliminary data.</text>
</comment>
<organism evidence="1 2">
    <name type="scientific">Rubrivivax gelatinosus</name>
    <name type="common">Rhodocyclus gelatinosus</name>
    <name type="synonym">Rhodopseudomonas gelatinosa</name>
    <dbReference type="NCBI Taxonomy" id="28068"/>
    <lineage>
        <taxon>Bacteria</taxon>
        <taxon>Pseudomonadati</taxon>
        <taxon>Pseudomonadota</taxon>
        <taxon>Betaproteobacteria</taxon>
        <taxon>Burkholderiales</taxon>
        <taxon>Sphaerotilaceae</taxon>
        <taxon>Rubrivivax</taxon>
    </lineage>
</organism>
<reference evidence="1" key="1">
    <citation type="submission" date="2017-08" db="EMBL/GenBank/DDBJ databases">
        <authorList>
            <person name="Imhoff J.F."/>
            <person name="Rahn T."/>
            <person name="Kuenzel S."/>
            <person name="Neulinger S.C."/>
        </authorList>
    </citation>
    <scope>NUCLEOTIDE SEQUENCE</scope>
    <source>
        <strain evidence="1">IM 151</strain>
    </source>
</reference>
<evidence type="ECO:0000313" key="2">
    <source>
        <dbReference type="Proteomes" id="UP001041814"/>
    </source>
</evidence>
<dbReference type="Proteomes" id="UP001041814">
    <property type="component" value="Unassembled WGS sequence"/>
</dbReference>
<keyword evidence="2" id="KW-1185">Reference proteome</keyword>